<organism evidence="1 2">
    <name type="scientific">Tegillarca granosa</name>
    <name type="common">Malaysian cockle</name>
    <name type="synonym">Anadara granosa</name>
    <dbReference type="NCBI Taxonomy" id="220873"/>
    <lineage>
        <taxon>Eukaryota</taxon>
        <taxon>Metazoa</taxon>
        <taxon>Spiralia</taxon>
        <taxon>Lophotrochozoa</taxon>
        <taxon>Mollusca</taxon>
        <taxon>Bivalvia</taxon>
        <taxon>Autobranchia</taxon>
        <taxon>Pteriomorphia</taxon>
        <taxon>Arcoida</taxon>
        <taxon>Arcoidea</taxon>
        <taxon>Arcidae</taxon>
        <taxon>Tegillarca</taxon>
    </lineage>
</organism>
<protein>
    <submittedName>
        <fullName evidence="1">Uncharacterized protein</fullName>
    </submittedName>
</protein>
<dbReference type="Proteomes" id="UP001217089">
    <property type="component" value="Unassembled WGS sequence"/>
</dbReference>
<dbReference type="SMART" id="SM00320">
    <property type="entry name" value="WD40"/>
    <property type="match status" value="3"/>
</dbReference>
<keyword evidence="2" id="KW-1185">Reference proteome</keyword>
<evidence type="ECO:0000313" key="2">
    <source>
        <dbReference type="Proteomes" id="UP001217089"/>
    </source>
</evidence>
<gene>
    <name evidence="1" type="ORF">KUTeg_003824</name>
</gene>
<dbReference type="InterPro" id="IPR011047">
    <property type="entry name" value="Quinoprotein_ADH-like_sf"/>
</dbReference>
<dbReference type="PANTHER" id="PTHR19871:SF14">
    <property type="entry name" value="DUF4062 DOMAIN-CONTAINING PROTEIN"/>
    <property type="match status" value="1"/>
</dbReference>
<dbReference type="Gene3D" id="2.130.10.10">
    <property type="entry name" value="YVTN repeat-like/Quinoprotein amine dehydrogenase"/>
    <property type="match status" value="2"/>
</dbReference>
<dbReference type="EMBL" id="JARBDR010000214">
    <property type="protein sequence ID" value="KAJ8318733.1"/>
    <property type="molecule type" value="Genomic_DNA"/>
</dbReference>
<evidence type="ECO:0000313" key="1">
    <source>
        <dbReference type="EMBL" id="KAJ8318733.1"/>
    </source>
</evidence>
<name>A0ABQ9FSQ6_TEGGR</name>
<comment type="caution">
    <text evidence="1">The sequence shown here is derived from an EMBL/GenBank/DDBJ whole genome shotgun (WGS) entry which is preliminary data.</text>
</comment>
<dbReference type="Pfam" id="PF00400">
    <property type="entry name" value="WD40"/>
    <property type="match status" value="2"/>
</dbReference>
<dbReference type="InterPro" id="IPR015943">
    <property type="entry name" value="WD40/YVTN_repeat-like_dom_sf"/>
</dbReference>
<accession>A0ABQ9FSQ6</accession>
<dbReference type="InterPro" id="IPR052752">
    <property type="entry name" value="NACHT-WD_repeat"/>
</dbReference>
<dbReference type="PANTHER" id="PTHR19871">
    <property type="entry name" value="BETA TRANSDUCIN-RELATED PROTEIN"/>
    <property type="match status" value="1"/>
</dbReference>
<dbReference type="InterPro" id="IPR001680">
    <property type="entry name" value="WD40_rpt"/>
</dbReference>
<sequence>MVFLGDNQGQITLYTASEGKQRGGFPAHPKAVEKISVLDEHIITLGKNKEMSEWSISEIWKDIHQTKAASSQNKGSILLNQQNICSFDVNTDHFVTASGDKIVRVWSIEKTSLNHVHKIGIKGDKLKIAMDGICIALDKTSGEMKIFNIKNGSTIFSDTPENCLDFALSKKMVDLYILHKDENGGHHISIVDLKLAKTKKKFQLKPNLKCETVDMSVNANEMFLILRTKCTQEELKEIEASWKKQGSFLPQYHPYRFSAVDLIQASGRLIPCYRLLSKIPFLGEVCEAYQGNVMMITTRRWVVFWDIPTGKCDQRVTKSEKKGMLYRPDWVGQDCKGCSLALVQSNDGRMVILAAGSPDNKWFVSACRNHIIKLWDTKTGIEVFSFRVDASVQQMKFSQDSKYLLIFTVTSKKRRNQPRLNMIEKPRNMRAERNTLAREVYPRLKEICFKYDLDFQVVDMRWGVTEDSQNDHSVEQICLTEIENCQNVSLGPNFVLITADRYGFQPLPTEIDSKEFETFCKLAEENKLENIDLIRSWYILDDNVLPPMYVLQPIRSKFPFYGDHSPGYETRRQKDSEMWRSTFSFLQKIVREAANLALKAKQISSERHHQYFLSVTEMEVYKGILKTSNPLAHTIVYHRKLTGLDTDVLCEAVAKRYFDVHIDDDIQKLKDDLMYIKLPNAMKNKGYQRFVFPWKPGGINPSNHKEHADYLESFCSSFVENVSELVNEAIDSNKVKIRKAQYYPELLHHLNFCKSKCETFCD</sequence>
<proteinExistence type="predicted"/>
<dbReference type="SUPFAM" id="SSF50998">
    <property type="entry name" value="Quinoprotein alcohol dehydrogenase-like"/>
    <property type="match status" value="1"/>
</dbReference>
<reference evidence="1 2" key="1">
    <citation type="submission" date="2022-12" db="EMBL/GenBank/DDBJ databases">
        <title>Chromosome-level genome of Tegillarca granosa.</title>
        <authorList>
            <person name="Kim J."/>
        </authorList>
    </citation>
    <scope>NUCLEOTIDE SEQUENCE [LARGE SCALE GENOMIC DNA]</scope>
    <source>
        <strain evidence="1">Teg-2019</strain>
        <tissue evidence="1">Adductor muscle</tissue>
    </source>
</reference>